<dbReference type="OrthoDB" id="9815441at2"/>
<proteinExistence type="predicted"/>
<dbReference type="GO" id="GO:0016020">
    <property type="term" value="C:membrane"/>
    <property type="evidence" value="ECO:0007669"/>
    <property type="project" value="TreeGrafter"/>
</dbReference>
<dbReference type="Proteomes" id="UP000202485">
    <property type="component" value="Unassembled WGS sequence"/>
</dbReference>
<dbReference type="EC" id="2.3.1.12" evidence="3"/>
<evidence type="ECO:0000313" key="3">
    <source>
        <dbReference type="EMBL" id="SMX47119.1"/>
    </source>
</evidence>
<organism evidence="3 4">
    <name type="scientific">Ruegeria arenilitoris</name>
    <dbReference type="NCBI Taxonomy" id="1173585"/>
    <lineage>
        <taxon>Bacteria</taxon>
        <taxon>Pseudomonadati</taxon>
        <taxon>Pseudomonadota</taxon>
        <taxon>Alphaproteobacteria</taxon>
        <taxon>Rhodobacterales</taxon>
        <taxon>Roseobacteraceae</taxon>
        <taxon>Ruegeria</taxon>
    </lineage>
</organism>
<gene>
    <name evidence="3" type="primary">acoC</name>
    <name evidence="3" type="ORF">RUA8715_02992</name>
</gene>
<dbReference type="GO" id="GO:0004742">
    <property type="term" value="F:dihydrolipoyllysine-residue acetyltransferase activity"/>
    <property type="evidence" value="ECO:0007669"/>
    <property type="project" value="UniProtKB-EC"/>
</dbReference>
<dbReference type="PRINTS" id="PR00412">
    <property type="entry name" value="EPOXHYDRLASE"/>
</dbReference>
<dbReference type="RefSeq" id="WP_093964501.1">
    <property type="nucleotide sequence ID" value="NZ_FXYG01000004.1"/>
</dbReference>
<dbReference type="PANTHER" id="PTHR43798">
    <property type="entry name" value="MONOACYLGLYCEROL LIPASE"/>
    <property type="match status" value="1"/>
</dbReference>
<keyword evidence="1" id="KW-0472">Membrane</keyword>
<evidence type="ECO:0000256" key="1">
    <source>
        <dbReference type="SAM" id="Phobius"/>
    </source>
</evidence>
<dbReference type="EMBL" id="FXYG01000004">
    <property type="protein sequence ID" value="SMX47119.1"/>
    <property type="molecule type" value="Genomic_DNA"/>
</dbReference>
<sequence length="324" mass="34796">MTTLLTIALIIGVALILMHLWTRRLTRMGVQSVPQPGQILPVNGGTIHYVEQGDPEKPTVVMIHGLTGQLQHFTYAMTDLLADDFYVIAVDRPGCGYSTRDLARLATLPEQARMIREFLEAKGVSQAILVGHSLGGAVSLAMALDNPERVRALALLAPLTHRVPSTPAIFKALEIRTEWLRSLIANTIAVPLAKTTAPHVIDEAFAPEPAPRDFLDRAGGALGLRPSAYITGSQDLAGVDASIDAQSQRYHELKVRGGILYGAEDPILSPSQQGAPMVDYGLSFEALENRGHMIPLTAPEACAEFVRRMASASQSPSKPANTAG</sequence>
<dbReference type="InterPro" id="IPR029058">
    <property type="entry name" value="AB_hydrolase_fold"/>
</dbReference>
<reference evidence="4" key="1">
    <citation type="submission" date="2017-05" db="EMBL/GenBank/DDBJ databases">
        <authorList>
            <person name="Rodrigo-Torres L."/>
            <person name="Arahal R. D."/>
            <person name="Lucena T."/>
        </authorList>
    </citation>
    <scope>NUCLEOTIDE SEQUENCE [LARGE SCALE GENOMIC DNA]</scope>
    <source>
        <strain evidence="4">CECT 8715</strain>
    </source>
</reference>
<dbReference type="Pfam" id="PF00561">
    <property type="entry name" value="Abhydrolase_1"/>
    <property type="match status" value="1"/>
</dbReference>
<dbReference type="PANTHER" id="PTHR43798:SF33">
    <property type="entry name" value="HYDROLASE, PUTATIVE (AFU_ORTHOLOGUE AFUA_2G14860)-RELATED"/>
    <property type="match status" value="1"/>
</dbReference>
<dbReference type="InterPro" id="IPR000073">
    <property type="entry name" value="AB_hydrolase_1"/>
</dbReference>
<dbReference type="InterPro" id="IPR050266">
    <property type="entry name" value="AB_hydrolase_sf"/>
</dbReference>
<dbReference type="AlphaFoldDB" id="A0A238KWG3"/>
<dbReference type="Gene3D" id="3.40.50.1820">
    <property type="entry name" value="alpha/beta hydrolase"/>
    <property type="match status" value="1"/>
</dbReference>
<feature type="domain" description="AB hydrolase-1" evidence="2">
    <location>
        <begin position="58"/>
        <end position="273"/>
    </location>
</feature>
<evidence type="ECO:0000259" key="2">
    <source>
        <dbReference type="Pfam" id="PF00561"/>
    </source>
</evidence>
<dbReference type="SUPFAM" id="SSF53474">
    <property type="entry name" value="alpha/beta-Hydrolases"/>
    <property type="match status" value="1"/>
</dbReference>
<evidence type="ECO:0000313" key="4">
    <source>
        <dbReference type="Proteomes" id="UP000202485"/>
    </source>
</evidence>
<keyword evidence="4" id="KW-1185">Reference proteome</keyword>
<dbReference type="InterPro" id="IPR000639">
    <property type="entry name" value="Epox_hydrolase-like"/>
</dbReference>
<keyword evidence="1" id="KW-1133">Transmembrane helix</keyword>
<accession>A0A238KWG3</accession>
<dbReference type="PRINTS" id="PR00111">
    <property type="entry name" value="ABHYDROLASE"/>
</dbReference>
<keyword evidence="3" id="KW-0808">Transferase</keyword>
<feature type="transmembrane region" description="Helical" evidence="1">
    <location>
        <begin position="6"/>
        <end position="22"/>
    </location>
</feature>
<name>A0A238KWG3_9RHOB</name>
<protein>
    <submittedName>
        <fullName evidence="3">Dihydrolipoyllysine-residue acetyltransferase component of acetoin cleaving system</fullName>
        <ecNumber evidence="3">2.3.1.12</ecNumber>
    </submittedName>
</protein>
<keyword evidence="3" id="KW-0012">Acyltransferase</keyword>
<keyword evidence="1" id="KW-0812">Transmembrane</keyword>